<evidence type="ECO:0000313" key="1">
    <source>
        <dbReference type="EMBL" id="KAF0024332.1"/>
    </source>
</evidence>
<gene>
    <name evidence="1" type="ORF">F2P81_023134</name>
</gene>
<accession>A0A6A4RYU7</accession>
<protein>
    <submittedName>
        <fullName evidence="1">Uncharacterized protein</fullName>
    </submittedName>
</protein>
<dbReference type="AlphaFoldDB" id="A0A6A4RYU7"/>
<reference evidence="1 2" key="1">
    <citation type="submission" date="2019-06" db="EMBL/GenBank/DDBJ databases">
        <title>Draft genomes of female and male turbot (Scophthalmus maximus).</title>
        <authorList>
            <person name="Xu H."/>
            <person name="Xu X.-W."/>
            <person name="Shao C."/>
            <person name="Chen S."/>
        </authorList>
    </citation>
    <scope>NUCLEOTIDE SEQUENCE [LARGE SCALE GENOMIC DNA]</scope>
    <source>
        <strain evidence="1">Ysfricsl-2016a</strain>
        <tissue evidence="1">Blood</tissue>
    </source>
</reference>
<dbReference type="EMBL" id="VEVO01000021">
    <property type="protein sequence ID" value="KAF0024332.1"/>
    <property type="molecule type" value="Genomic_DNA"/>
</dbReference>
<proteinExistence type="predicted"/>
<name>A0A6A4RYU7_SCOMX</name>
<evidence type="ECO:0000313" key="2">
    <source>
        <dbReference type="Proteomes" id="UP000438429"/>
    </source>
</evidence>
<organism evidence="1 2">
    <name type="scientific">Scophthalmus maximus</name>
    <name type="common">Turbot</name>
    <name type="synonym">Psetta maxima</name>
    <dbReference type="NCBI Taxonomy" id="52904"/>
    <lineage>
        <taxon>Eukaryota</taxon>
        <taxon>Metazoa</taxon>
        <taxon>Chordata</taxon>
        <taxon>Craniata</taxon>
        <taxon>Vertebrata</taxon>
        <taxon>Euteleostomi</taxon>
        <taxon>Actinopterygii</taxon>
        <taxon>Neopterygii</taxon>
        <taxon>Teleostei</taxon>
        <taxon>Neoteleostei</taxon>
        <taxon>Acanthomorphata</taxon>
        <taxon>Carangaria</taxon>
        <taxon>Pleuronectiformes</taxon>
        <taxon>Pleuronectoidei</taxon>
        <taxon>Scophthalmidae</taxon>
        <taxon>Scophthalmus</taxon>
    </lineage>
</organism>
<comment type="caution">
    <text evidence="1">The sequence shown here is derived from an EMBL/GenBank/DDBJ whole genome shotgun (WGS) entry which is preliminary data.</text>
</comment>
<sequence>MRDALPLPSRVIHYLRRILHIDTPITSSVSSHLRHLQHLQRLQQNVISRYRYPIGFELEVTTESSQSGCDKDR</sequence>
<dbReference type="Proteomes" id="UP000438429">
    <property type="component" value="Unassembled WGS sequence"/>
</dbReference>